<dbReference type="Pfam" id="PF04432">
    <property type="entry name" value="FrhB_FdhB_C"/>
    <property type="match status" value="1"/>
</dbReference>
<evidence type="ECO:0000313" key="2">
    <source>
        <dbReference type="EMBL" id="GAI04274.1"/>
    </source>
</evidence>
<dbReference type="AlphaFoldDB" id="X1MD14"/>
<feature type="domain" description="Coenzyme F420 hydrogenase/dehydrogenase beta subunit C-terminal" evidence="1">
    <location>
        <begin position="16"/>
        <end position="81"/>
    </location>
</feature>
<accession>X1MD14</accession>
<name>X1MD14_9ZZZZ</name>
<evidence type="ECO:0000259" key="1">
    <source>
        <dbReference type="Pfam" id="PF04432"/>
    </source>
</evidence>
<sequence length="134" mass="15591">HFVASKHDYTWHMLGAASYKRDRCLMCVDFTAELADISCGDIFQNVDDKEKHWVATLIRTEIGEKLIRLAVDKKYINFTEHNPDLIPASGMGWEAKKHAGVYRLFQRKKYGWPIPDYGYDISETPLPRDIKFPK</sequence>
<reference evidence="2" key="1">
    <citation type="journal article" date="2014" name="Front. Microbiol.">
        <title>High frequency of phylogenetically diverse reductive dehalogenase-homologous genes in deep subseafloor sedimentary metagenomes.</title>
        <authorList>
            <person name="Kawai M."/>
            <person name="Futagami T."/>
            <person name="Toyoda A."/>
            <person name="Takaki Y."/>
            <person name="Nishi S."/>
            <person name="Hori S."/>
            <person name="Arai W."/>
            <person name="Tsubouchi T."/>
            <person name="Morono Y."/>
            <person name="Uchiyama I."/>
            <person name="Ito T."/>
            <person name="Fujiyama A."/>
            <person name="Inagaki F."/>
            <person name="Takami H."/>
        </authorList>
    </citation>
    <scope>NUCLEOTIDE SEQUENCE</scope>
    <source>
        <strain evidence="2">Expedition CK06-06</strain>
    </source>
</reference>
<comment type="caution">
    <text evidence="2">The sequence shown here is derived from an EMBL/GenBank/DDBJ whole genome shotgun (WGS) entry which is preliminary data.</text>
</comment>
<dbReference type="EMBL" id="BARV01011132">
    <property type="protein sequence ID" value="GAI04274.1"/>
    <property type="molecule type" value="Genomic_DNA"/>
</dbReference>
<proteinExistence type="predicted"/>
<dbReference type="InterPro" id="IPR007525">
    <property type="entry name" value="FrhB_FdhB_C"/>
</dbReference>
<protein>
    <recommendedName>
        <fullName evidence="1">Coenzyme F420 hydrogenase/dehydrogenase beta subunit C-terminal domain-containing protein</fullName>
    </recommendedName>
</protein>
<organism evidence="2">
    <name type="scientific">marine sediment metagenome</name>
    <dbReference type="NCBI Taxonomy" id="412755"/>
    <lineage>
        <taxon>unclassified sequences</taxon>
        <taxon>metagenomes</taxon>
        <taxon>ecological metagenomes</taxon>
    </lineage>
</organism>
<gene>
    <name evidence="2" type="ORF">S06H3_21250</name>
</gene>
<feature type="non-terminal residue" evidence="2">
    <location>
        <position position="1"/>
    </location>
</feature>